<dbReference type="AlphaFoldDB" id="B1ZJB9"/>
<protein>
    <submittedName>
        <fullName evidence="1">Uncharacterized protein</fullName>
    </submittedName>
</protein>
<name>B1ZJB9_METPB</name>
<organism evidence="1 2">
    <name type="scientific">Methylorubrum populi (strain ATCC BAA-705 / NCIMB 13946 / BJ001)</name>
    <name type="common">Methylobacterium populi</name>
    <dbReference type="NCBI Taxonomy" id="441620"/>
    <lineage>
        <taxon>Bacteria</taxon>
        <taxon>Pseudomonadati</taxon>
        <taxon>Pseudomonadota</taxon>
        <taxon>Alphaproteobacteria</taxon>
        <taxon>Hyphomicrobiales</taxon>
        <taxon>Methylobacteriaceae</taxon>
        <taxon>Methylorubrum</taxon>
    </lineage>
</organism>
<dbReference type="KEGG" id="mpo:Mpop_1861"/>
<dbReference type="Proteomes" id="UP000007136">
    <property type="component" value="Chromosome"/>
</dbReference>
<reference evidence="1" key="1">
    <citation type="submission" date="2008-04" db="EMBL/GenBank/DDBJ databases">
        <title>Complete sequence of chromosome of Methylobacterium populi BJ001.</title>
        <authorList>
            <consortium name="US DOE Joint Genome Institute"/>
            <person name="Copeland A."/>
            <person name="Lucas S."/>
            <person name="Lapidus A."/>
            <person name="Glavina del Rio T."/>
            <person name="Dalin E."/>
            <person name="Tice H."/>
            <person name="Bruce D."/>
            <person name="Goodwin L."/>
            <person name="Pitluck S."/>
            <person name="Chertkov O."/>
            <person name="Brettin T."/>
            <person name="Detter J.C."/>
            <person name="Han C."/>
            <person name="Kuske C.R."/>
            <person name="Schmutz J."/>
            <person name="Larimer F."/>
            <person name="Land M."/>
            <person name="Hauser L."/>
            <person name="Kyrpides N."/>
            <person name="Mikhailova N."/>
            <person name="Marx C."/>
            <person name="Richardson P."/>
        </authorList>
    </citation>
    <scope>NUCLEOTIDE SEQUENCE [LARGE SCALE GENOMIC DNA]</scope>
    <source>
        <strain evidence="1">BJ001</strain>
    </source>
</reference>
<dbReference type="HOGENOM" id="CLU_2369597_0_0_5"/>
<dbReference type="EMBL" id="CP001029">
    <property type="protein sequence ID" value="ACB80024.1"/>
    <property type="molecule type" value="Genomic_DNA"/>
</dbReference>
<dbReference type="RefSeq" id="WP_012453770.1">
    <property type="nucleotide sequence ID" value="NC_010725.1"/>
</dbReference>
<accession>B1ZJB9</accession>
<sequence length="101" mass="11178">MHPLTLDALGRHLYGPRYVTALAEALTAHAPEEAHAPSPVTAPHVTMWIKGRRSMPDWIDAAALRVAKAGVIDLKARAKAVEDILWKPWEYGIQPPTPYHP</sequence>
<gene>
    <name evidence="1" type="ordered locus">Mpop_1861</name>
</gene>
<dbReference type="STRING" id="441620.Mpop_1861"/>
<evidence type="ECO:0000313" key="1">
    <source>
        <dbReference type="EMBL" id="ACB80024.1"/>
    </source>
</evidence>
<evidence type="ECO:0000313" key="2">
    <source>
        <dbReference type="Proteomes" id="UP000007136"/>
    </source>
</evidence>
<dbReference type="OrthoDB" id="8020897at2"/>
<proteinExistence type="predicted"/>